<evidence type="ECO:0000313" key="9">
    <source>
        <dbReference type="EMBL" id="QEG22449.1"/>
    </source>
</evidence>
<evidence type="ECO:0000256" key="4">
    <source>
        <dbReference type="ARBA" id="ARBA00022989"/>
    </source>
</evidence>
<feature type="transmembrane region" description="Helical" evidence="7">
    <location>
        <begin position="304"/>
        <end position="323"/>
    </location>
</feature>
<dbReference type="InterPro" id="IPR050638">
    <property type="entry name" value="AA-Vitamin_Transporters"/>
</dbReference>
<dbReference type="Gene3D" id="1.10.3730.20">
    <property type="match status" value="1"/>
</dbReference>
<feature type="transmembrane region" description="Helical" evidence="7">
    <location>
        <begin position="182"/>
        <end position="200"/>
    </location>
</feature>
<feature type="domain" description="EamA" evidence="8">
    <location>
        <begin position="210"/>
        <end position="346"/>
    </location>
</feature>
<evidence type="ECO:0000256" key="6">
    <source>
        <dbReference type="SAM" id="MobiDB-lite"/>
    </source>
</evidence>
<feature type="transmembrane region" description="Helical" evidence="7">
    <location>
        <begin position="156"/>
        <end position="173"/>
    </location>
</feature>
<proteinExistence type="predicted"/>
<dbReference type="RefSeq" id="WP_202907598.1">
    <property type="nucleotide sequence ID" value="NZ_CP042912.1"/>
</dbReference>
<name>A0A5B9PAD2_9BACT</name>
<accession>A0A5B9PAD2</accession>
<feature type="domain" description="EamA" evidence="8">
    <location>
        <begin position="61"/>
        <end position="195"/>
    </location>
</feature>
<dbReference type="KEGG" id="mff:MFFC18_23290"/>
<evidence type="ECO:0000259" key="8">
    <source>
        <dbReference type="Pfam" id="PF00892"/>
    </source>
</evidence>
<dbReference type="EMBL" id="CP042912">
    <property type="protein sequence ID" value="QEG22449.1"/>
    <property type="molecule type" value="Genomic_DNA"/>
</dbReference>
<keyword evidence="2" id="KW-1003">Cell membrane</keyword>
<dbReference type="InterPro" id="IPR000620">
    <property type="entry name" value="EamA_dom"/>
</dbReference>
<feature type="transmembrane region" description="Helical" evidence="7">
    <location>
        <begin position="86"/>
        <end position="107"/>
    </location>
</feature>
<feature type="transmembrane region" description="Helical" evidence="7">
    <location>
        <begin position="127"/>
        <end position="144"/>
    </location>
</feature>
<evidence type="ECO:0000256" key="7">
    <source>
        <dbReference type="SAM" id="Phobius"/>
    </source>
</evidence>
<dbReference type="PANTHER" id="PTHR32322:SF18">
    <property type="entry name" value="S-ADENOSYLMETHIONINE_S-ADENOSYLHOMOCYSTEINE TRANSPORTER"/>
    <property type="match status" value="1"/>
</dbReference>
<dbReference type="Proteomes" id="UP000322214">
    <property type="component" value="Chromosome"/>
</dbReference>
<protein>
    <submittedName>
        <fullName evidence="9">EamA-like transporter family protein</fullName>
    </submittedName>
</protein>
<evidence type="ECO:0000256" key="2">
    <source>
        <dbReference type="ARBA" id="ARBA00022475"/>
    </source>
</evidence>
<feature type="region of interest" description="Disordered" evidence="6">
    <location>
        <begin position="1"/>
        <end position="20"/>
    </location>
</feature>
<feature type="transmembrane region" description="Helical" evidence="7">
    <location>
        <begin position="274"/>
        <end position="292"/>
    </location>
</feature>
<feature type="transmembrane region" description="Helical" evidence="7">
    <location>
        <begin position="206"/>
        <end position="226"/>
    </location>
</feature>
<dbReference type="SUPFAM" id="SSF103481">
    <property type="entry name" value="Multidrug resistance efflux transporter EmrE"/>
    <property type="match status" value="2"/>
</dbReference>
<evidence type="ECO:0000256" key="5">
    <source>
        <dbReference type="ARBA" id="ARBA00023136"/>
    </source>
</evidence>
<dbReference type="PANTHER" id="PTHR32322">
    <property type="entry name" value="INNER MEMBRANE TRANSPORTER"/>
    <property type="match status" value="1"/>
</dbReference>
<feature type="transmembrane region" description="Helical" evidence="7">
    <location>
        <begin position="238"/>
        <end position="259"/>
    </location>
</feature>
<feature type="transmembrane region" description="Helical" evidence="7">
    <location>
        <begin position="329"/>
        <end position="347"/>
    </location>
</feature>
<organism evidence="9 10">
    <name type="scientific">Mariniblastus fucicola</name>
    <dbReference type="NCBI Taxonomy" id="980251"/>
    <lineage>
        <taxon>Bacteria</taxon>
        <taxon>Pseudomonadati</taxon>
        <taxon>Planctomycetota</taxon>
        <taxon>Planctomycetia</taxon>
        <taxon>Pirellulales</taxon>
        <taxon>Pirellulaceae</taxon>
        <taxon>Mariniblastus</taxon>
    </lineage>
</organism>
<sequence length="352" mass="37701">MSSGNRSTEKSASDTAKPTLNGLSDSALAVVAAQSDTTAATSGETKRAFSMRQVAMASGIVFTGAVLFSTKAILVKLAMPYGIEPVPLLLLRMVFAMPFYAAVLVWLSVKERDQHIPGREPTPWIRISVLGVVGYYLASFFDFYGLKFISASLERVILYSYPTIVLLISAVFARKRITVHQAIAVVICYVGIFVAIRFGGSGGVATNVPLGVFLVFLSAVTYAIYLVGSGELIPKMGVWRFTSIAMLVSTACVVVHFALTETVTDLWSYPPEVYWLGFAMAIFATVVPSFLISEGIKRIGATNAAVIGGVGPVSTIVLASIFLGESFTTAQLLGTLCVIVGVIYISINMKRD</sequence>
<keyword evidence="10" id="KW-1185">Reference proteome</keyword>
<keyword evidence="3 7" id="KW-0812">Transmembrane</keyword>
<dbReference type="AlphaFoldDB" id="A0A5B9PAD2"/>
<gene>
    <name evidence="9" type="ORF">MFFC18_23290</name>
</gene>
<dbReference type="STRING" id="980251.GCA_001642875_04866"/>
<keyword evidence="4 7" id="KW-1133">Transmembrane helix</keyword>
<keyword evidence="5 7" id="KW-0472">Membrane</keyword>
<evidence type="ECO:0000256" key="3">
    <source>
        <dbReference type="ARBA" id="ARBA00022692"/>
    </source>
</evidence>
<evidence type="ECO:0000313" key="10">
    <source>
        <dbReference type="Proteomes" id="UP000322214"/>
    </source>
</evidence>
<reference evidence="9 10" key="1">
    <citation type="submission" date="2019-08" db="EMBL/GenBank/DDBJ databases">
        <title>Deep-cultivation of Planctomycetes and their phenomic and genomic characterization uncovers novel biology.</title>
        <authorList>
            <person name="Wiegand S."/>
            <person name="Jogler M."/>
            <person name="Boedeker C."/>
            <person name="Pinto D."/>
            <person name="Vollmers J."/>
            <person name="Rivas-Marin E."/>
            <person name="Kohn T."/>
            <person name="Peeters S.H."/>
            <person name="Heuer A."/>
            <person name="Rast P."/>
            <person name="Oberbeckmann S."/>
            <person name="Bunk B."/>
            <person name="Jeske O."/>
            <person name="Meyerdierks A."/>
            <person name="Storesund J.E."/>
            <person name="Kallscheuer N."/>
            <person name="Luecker S."/>
            <person name="Lage O.M."/>
            <person name="Pohl T."/>
            <person name="Merkel B.J."/>
            <person name="Hornburger P."/>
            <person name="Mueller R.-W."/>
            <person name="Bruemmer F."/>
            <person name="Labrenz M."/>
            <person name="Spormann A.M."/>
            <person name="Op den Camp H."/>
            <person name="Overmann J."/>
            <person name="Amann R."/>
            <person name="Jetten M.S.M."/>
            <person name="Mascher T."/>
            <person name="Medema M.H."/>
            <person name="Devos D.P."/>
            <person name="Kaster A.-K."/>
            <person name="Ovreas L."/>
            <person name="Rohde M."/>
            <person name="Galperin M.Y."/>
            <person name="Jogler C."/>
        </authorList>
    </citation>
    <scope>NUCLEOTIDE SEQUENCE [LARGE SCALE GENOMIC DNA]</scope>
    <source>
        <strain evidence="9 10">FC18</strain>
    </source>
</reference>
<dbReference type="InterPro" id="IPR037185">
    <property type="entry name" value="EmrE-like"/>
</dbReference>
<dbReference type="GO" id="GO:0005886">
    <property type="term" value="C:plasma membrane"/>
    <property type="evidence" value="ECO:0007669"/>
    <property type="project" value="UniProtKB-SubCell"/>
</dbReference>
<feature type="transmembrane region" description="Helical" evidence="7">
    <location>
        <begin position="54"/>
        <end position="74"/>
    </location>
</feature>
<comment type="subcellular location">
    <subcellularLocation>
        <location evidence="1">Cell membrane</location>
        <topology evidence="1">Multi-pass membrane protein</topology>
    </subcellularLocation>
</comment>
<evidence type="ECO:0000256" key="1">
    <source>
        <dbReference type="ARBA" id="ARBA00004651"/>
    </source>
</evidence>
<dbReference type="Pfam" id="PF00892">
    <property type="entry name" value="EamA"/>
    <property type="match status" value="2"/>
</dbReference>